<organism evidence="1 2">
    <name type="scientific">Rhizophagus irregularis (strain DAOM 181602 / DAOM 197198 / MUCL 43194)</name>
    <name type="common">Arbuscular mycorrhizal fungus</name>
    <name type="synonym">Glomus intraradices</name>
    <dbReference type="NCBI Taxonomy" id="747089"/>
    <lineage>
        <taxon>Eukaryota</taxon>
        <taxon>Fungi</taxon>
        <taxon>Fungi incertae sedis</taxon>
        <taxon>Mucoromycota</taxon>
        <taxon>Glomeromycotina</taxon>
        <taxon>Glomeromycetes</taxon>
        <taxon>Glomerales</taxon>
        <taxon>Glomeraceae</taxon>
        <taxon>Rhizophagus</taxon>
    </lineage>
</organism>
<proteinExistence type="predicted"/>
<accession>A0A2P4QFU8</accession>
<sequence length="260" mass="30588">MEEDSTYPTSRFIKLYDKKRTFYYKIIKEGTYPLTNQLHYTRNPKHPIPHNYIVETQYGKANHIVKCSINYVEGKPLFKVNFGENFAKEEFKEATNKGKISGLLLFGLKLLSVERVHKSVTLKIQPFSELSNTTRRRKMLCLSQCILDAVEEEKENMFHPTDQIKLKQVKFESYNDLYDINFEQLDIMGEIKRIEAVVKSLDRNHISREAYRSLARIEHSIPREEAVSTTRQRINIEMRKNIPLTLVDLLQPTIFEPITE</sequence>
<name>A0A2P4QFU8_RHIID</name>
<dbReference type="Proteomes" id="UP000018888">
    <property type="component" value="Unassembled WGS sequence"/>
</dbReference>
<evidence type="ECO:0000313" key="1">
    <source>
        <dbReference type="EMBL" id="POG76512.1"/>
    </source>
</evidence>
<dbReference type="VEuPathDB" id="FungiDB:RhiirFUN_004845"/>
<protein>
    <submittedName>
        <fullName evidence="1">Uncharacterized protein</fullName>
    </submittedName>
</protein>
<dbReference type="AlphaFoldDB" id="A0A2P4QFU8"/>
<evidence type="ECO:0000313" key="2">
    <source>
        <dbReference type="Proteomes" id="UP000018888"/>
    </source>
</evidence>
<dbReference type="EMBL" id="AUPC02000049">
    <property type="protein sequence ID" value="POG76512.1"/>
    <property type="molecule type" value="Genomic_DNA"/>
</dbReference>
<keyword evidence="2" id="KW-1185">Reference proteome</keyword>
<reference evidence="1 2" key="2">
    <citation type="journal article" date="2018" name="New Phytol.">
        <title>High intraspecific genome diversity in the model arbuscular mycorrhizal symbiont Rhizophagus irregularis.</title>
        <authorList>
            <person name="Chen E.C.H."/>
            <person name="Morin E."/>
            <person name="Beaudet D."/>
            <person name="Noel J."/>
            <person name="Yildirir G."/>
            <person name="Ndikumana S."/>
            <person name="Charron P."/>
            <person name="St-Onge C."/>
            <person name="Giorgi J."/>
            <person name="Kruger M."/>
            <person name="Marton T."/>
            <person name="Ropars J."/>
            <person name="Grigoriev I.V."/>
            <person name="Hainaut M."/>
            <person name="Henrissat B."/>
            <person name="Roux C."/>
            <person name="Martin F."/>
            <person name="Corradi N."/>
        </authorList>
    </citation>
    <scope>NUCLEOTIDE SEQUENCE [LARGE SCALE GENOMIC DNA]</scope>
    <source>
        <strain evidence="1 2">DAOM 197198</strain>
    </source>
</reference>
<reference evidence="1 2" key="1">
    <citation type="journal article" date="2013" name="Proc. Natl. Acad. Sci. U.S.A.">
        <title>Genome of an arbuscular mycorrhizal fungus provides insight into the oldest plant symbiosis.</title>
        <authorList>
            <person name="Tisserant E."/>
            <person name="Malbreil M."/>
            <person name="Kuo A."/>
            <person name="Kohler A."/>
            <person name="Symeonidi A."/>
            <person name="Balestrini R."/>
            <person name="Charron P."/>
            <person name="Duensing N."/>
            <person name="Frei Dit Frey N."/>
            <person name="Gianinazzi-Pearson V."/>
            <person name="Gilbert L.B."/>
            <person name="Handa Y."/>
            <person name="Herr J.R."/>
            <person name="Hijri M."/>
            <person name="Koul R."/>
            <person name="Kawaguchi M."/>
            <person name="Krajinski F."/>
            <person name="Lammers P.J."/>
            <person name="Masclaux F.G."/>
            <person name="Murat C."/>
            <person name="Morin E."/>
            <person name="Ndikumana S."/>
            <person name="Pagni M."/>
            <person name="Petitpierre D."/>
            <person name="Requena N."/>
            <person name="Rosikiewicz P."/>
            <person name="Riley R."/>
            <person name="Saito K."/>
            <person name="San Clemente H."/>
            <person name="Shapiro H."/>
            <person name="van Tuinen D."/>
            <person name="Becard G."/>
            <person name="Bonfante P."/>
            <person name="Paszkowski U."/>
            <person name="Shachar-Hill Y.Y."/>
            <person name="Tuskan G.A."/>
            <person name="Young P.W."/>
            <person name="Sanders I.R."/>
            <person name="Henrissat B."/>
            <person name="Rensing S.A."/>
            <person name="Grigoriev I.V."/>
            <person name="Corradi N."/>
            <person name="Roux C."/>
            <person name="Martin F."/>
        </authorList>
    </citation>
    <scope>NUCLEOTIDE SEQUENCE [LARGE SCALE GENOMIC DNA]</scope>
    <source>
        <strain evidence="1 2">DAOM 197198</strain>
    </source>
</reference>
<gene>
    <name evidence="1" type="ORF">GLOIN_2v1768890</name>
</gene>
<comment type="caution">
    <text evidence="1">The sequence shown here is derived from an EMBL/GenBank/DDBJ whole genome shotgun (WGS) entry which is preliminary data.</text>
</comment>